<feature type="transmembrane region" description="Helical" evidence="1">
    <location>
        <begin position="6"/>
        <end position="23"/>
    </location>
</feature>
<dbReference type="AlphaFoldDB" id="A0A6N2S0Y7"/>
<gene>
    <name evidence="2" type="ORF">BILFYP9_00838</name>
</gene>
<keyword evidence="1" id="KW-1133">Transmembrane helix</keyword>
<sequence>MVKFMIIRIFSYISIVMMIINKGKTNKSYDYGKNIYYYQLWQD</sequence>
<evidence type="ECO:0000256" key="1">
    <source>
        <dbReference type="SAM" id="Phobius"/>
    </source>
</evidence>
<protein>
    <submittedName>
        <fullName evidence="2">Uncharacterized protein</fullName>
    </submittedName>
</protein>
<accession>A0A6N2S0Y7</accession>
<reference evidence="2" key="1">
    <citation type="submission" date="2019-11" db="EMBL/GenBank/DDBJ databases">
        <authorList>
            <person name="Feng L."/>
        </authorList>
    </citation>
    <scope>NUCLEOTIDE SEQUENCE</scope>
    <source>
        <strain evidence="2">BintestinalisLFYP9</strain>
    </source>
</reference>
<evidence type="ECO:0000313" key="2">
    <source>
        <dbReference type="EMBL" id="VYS85555.1"/>
    </source>
</evidence>
<dbReference type="EMBL" id="CACRSU010000011">
    <property type="protein sequence ID" value="VYS85555.1"/>
    <property type="molecule type" value="Genomic_DNA"/>
</dbReference>
<keyword evidence="1" id="KW-0472">Membrane</keyword>
<proteinExistence type="predicted"/>
<keyword evidence="1" id="KW-0812">Transmembrane</keyword>
<organism evidence="2">
    <name type="scientific">Bacteroides intestinalis</name>
    <dbReference type="NCBI Taxonomy" id="329854"/>
    <lineage>
        <taxon>Bacteria</taxon>
        <taxon>Pseudomonadati</taxon>
        <taxon>Bacteroidota</taxon>
        <taxon>Bacteroidia</taxon>
        <taxon>Bacteroidales</taxon>
        <taxon>Bacteroidaceae</taxon>
        <taxon>Bacteroides</taxon>
    </lineage>
</organism>
<name>A0A6N2S0Y7_9BACE</name>